<dbReference type="FunFam" id="1.20.1740.10:FF:000006">
    <property type="entry name" value="General amino acid permease"/>
    <property type="match status" value="1"/>
</dbReference>
<dbReference type="PIRSF" id="PIRSF006060">
    <property type="entry name" value="AA_transporter"/>
    <property type="match status" value="1"/>
</dbReference>
<dbReference type="PROSITE" id="PS00218">
    <property type="entry name" value="AMINO_ACID_PERMEASE_1"/>
    <property type="match status" value="1"/>
</dbReference>
<dbReference type="GO" id="GO:0015171">
    <property type="term" value="F:amino acid transmembrane transporter activity"/>
    <property type="evidence" value="ECO:0007669"/>
    <property type="project" value="TreeGrafter"/>
</dbReference>
<evidence type="ECO:0000256" key="4">
    <source>
        <dbReference type="ARBA" id="ARBA00022970"/>
    </source>
</evidence>
<feature type="transmembrane region" description="Helical" evidence="8">
    <location>
        <begin position="366"/>
        <end position="386"/>
    </location>
</feature>
<proteinExistence type="predicted"/>
<keyword evidence="6 8" id="KW-0472">Membrane</keyword>
<keyword evidence="5 8" id="KW-1133">Transmembrane helix</keyword>
<gene>
    <name evidence="10" type="ORF">CC85DRAFT_326270</name>
</gene>
<dbReference type="Pfam" id="PF00324">
    <property type="entry name" value="AA_permease"/>
    <property type="match status" value="1"/>
</dbReference>
<feature type="transmembrane region" description="Helical" evidence="8">
    <location>
        <begin position="36"/>
        <end position="53"/>
    </location>
</feature>
<dbReference type="GO" id="GO:0016020">
    <property type="term" value="C:membrane"/>
    <property type="evidence" value="ECO:0007669"/>
    <property type="project" value="UniProtKB-SubCell"/>
</dbReference>
<feature type="transmembrane region" description="Helical" evidence="8">
    <location>
        <begin position="268"/>
        <end position="288"/>
    </location>
</feature>
<keyword evidence="4" id="KW-0029">Amino-acid transport</keyword>
<dbReference type="InterPro" id="IPR050524">
    <property type="entry name" value="APC_YAT"/>
</dbReference>
<evidence type="ECO:0000313" key="10">
    <source>
        <dbReference type="EMBL" id="KLT44697.1"/>
    </source>
</evidence>
<keyword evidence="3 8" id="KW-0812">Transmembrane</keyword>
<dbReference type="PANTHER" id="PTHR43341">
    <property type="entry name" value="AMINO ACID PERMEASE"/>
    <property type="match status" value="1"/>
</dbReference>
<evidence type="ECO:0000259" key="9">
    <source>
        <dbReference type="Pfam" id="PF00324"/>
    </source>
</evidence>
<evidence type="ECO:0000256" key="2">
    <source>
        <dbReference type="ARBA" id="ARBA00022448"/>
    </source>
</evidence>
<name>A0A0J0XUH3_9TREE</name>
<feature type="transmembrane region" description="Helical" evidence="8">
    <location>
        <begin position="444"/>
        <end position="463"/>
    </location>
</feature>
<feature type="transmembrane region" description="Helical" evidence="8">
    <location>
        <begin position="469"/>
        <end position="490"/>
    </location>
</feature>
<feature type="transmembrane region" description="Helical" evidence="8">
    <location>
        <begin position="146"/>
        <end position="167"/>
    </location>
</feature>
<dbReference type="PANTHER" id="PTHR43341:SF20">
    <property type="entry name" value="AAT FAMILY AMINO ACID TRANSPORTER"/>
    <property type="match status" value="1"/>
</dbReference>
<comment type="subcellular location">
    <subcellularLocation>
        <location evidence="1">Membrane</location>
        <topology evidence="1">Multi-pass membrane protein</topology>
    </subcellularLocation>
</comment>
<dbReference type="InterPro" id="IPR004840">
    <property type="entry name" value="Amino_acid_permease_CS"/>
</dbReference>
<evidence type="ECO:0000256" key="7">
    <source>
        <dbReference type="SAM" id="MobiDB-lite"/>
    </source>
</evidence>
<reference evidence="10 11" key="1">
    <citation type="submission" date="2015-03" db="EMBL/GenBank/DDBJ databases">
        <title>Genomics and transcriptomics of the oil-accumulating basidiomycete yeast T. oleaginosus allow insights into substrate utilization and the diverse evolutionary trajectories of mating systems in fungi.</title>
        <authorList>
            <consortium name="DOE Joint Genome Institute"/>
            <person name="Kourist R."/>
            <person name="Kracht O."/>
            <person name="Bracharz F."/>
            <person name="Lipzen A."/>
            <person name="Nolan M."/>
            <person name="Ohm R."/>
            <person name="Grigoriev I."/>
            <person name="Sun S."/>
            <person name="Heitman J."/>
            <person name="Bruck T."/>
            <person name="Nowrousian M."/>
        </authorList>
    </citation>
    <scope>NUCLEOTIDE SEQUENCE [LARGE SCALE GENOMIC DNA]</scope>
    <source>
        <strain evidence="10 11">IBC0246</strain>
    </source>
</reference>
<evidence type="ECO:0000256" key="1">
    <source>
        <dbReference type="ARBA" id="ARBA00004141"/>
    </source>
</evidence>
<evidence type="ECO:0000256" key="6">
    <source>
        <dbReference type="ARBA" id="ARBA00023136"/>
    </source>
</evidence>
<sequence>MDGAPVYEHGSESDKHLPPPAADADIELNRGLKGRHITMISIGGVLGTGLFLYTGSALAEGGPLGILLAYSLMGTMCYAVMISLGEMVSAMPLPGGAITLAARYVDSSLSFTVGYFYWYTWTIFLPSELAALSVLINLWNDTISNAAWISLFLIAAVTVNMLGTAWFGELEFWLSYLKIFLVVGLLITSIVISAGGGPDGQPIGFKYWRDPGPFVQYAGLGGTLGRFLGFWATLTRAAFAYIGSEIVAIAAGETRNPRVNVPRAIKNVYIRILLFYIGGVFAIGITVPSNDPRLALNAGSALASPFVIAISTAGIKVLPTVVNAGLIASGWSAANSELFTSSRALHGLALRGHAPRFFARTANNGVPYVAIVTCALFASLAFMSLGSSAGVAFGYLASLGAAGGLLMWWSTCVTYIRFERGLRAQGVDRAALPYASKLNHRAAAAWYAAVLITIVLFFSGWSVFLKGNWSAPVFCTTYLPIILYPVVYCAHKIYSKSKLVPYNQMVFYEQTEDGEEEQVGEKSKWRRVVAAVVCLDGSGGCEGCGGVDGL</sequence>
<keyword evidence="11" id="KW-1185">Reference proteome</keyword>
<dbReference type="GeneID" id="28987036"/>
<dbReference type="InterPro" id="IPR004841">
    <property type="entry name" value="AA-permease/SLC12A_dom"/>
</dbReference>
<feature type="region of interest" description="Disordered" evidence="7">
    <location>
        <begin position="1"/>
        <end position="21"/>
    </location>
</feature>
<feature type="domain" description="Amino acid permease/ SLC12A" evidence="9">
    <location>
        <begin position="36"/>
        <end position="498"/>
    </location>
</feature>
<evidence type="ECO:0000313" key="11">
    <source>
        <dbReference type="Proteomes" id="UP000053611"/>
    </source>
</evidence>
<dbReference type="STRING" id="879819.A0A0J0XUH3"/>
<dbReference type="AlphaFoldDB" id="A0A0J0XUH3"/>
<feature type="transmembrane region" description="Helical" evidence="8">
    <location>
        <begin position="116"/>
        <end position="139"/>
    </location>
</feature>
<feature type="transmembrane region" description="Helical" evidence="8">
    <location>
        <begin position="173"/>
        <end position="194"/>
    </location>
</feature>
<feature type="transmembrane region" description="Helical" evidence="8">
    <location>
        <begin position="392"/>
        <end position="416"/>
    </location>
</feature>
<dbReference type="Proteomes" id="UP000053611">
    <property type="component" value="Unassembled WGS sequence"/>
</dbReference>
<evidence type="ECO:0000256" key="3">
    <source>
        <dbReference type="ARBA" id="ARBA00022692"/>
    </source>
</evidence>
<feature type="transmembrane region" description="Helical" evidence="8">
    <location>
        <begin position="65"/>
        <end position="84"/>
    </location>
</feature>
<dbReference type="EMBL" id="KQ087185">
    <property type="protein sequence ID" value="KLT44697.1"/>
    <property type="molecule type" value="Genomic_DNA"/>
</dbReference>
<dbReference type="Gene3D" id="1.20.1740.10">
    <property type="entry name" value="Amino acid/polyamine transporter I"/>
    <property type="match status" value="1"/>
</dbReference>
<accession>A0A0J0XUH3</accession>
<protein>
    <submittedName>
        <fullName evidence="10">Amino acid transporter</fullName>
    </submittedName>
</protein>
<dbReference type="OrthoDB" id="10062876at2759"/>
<organism evidence="10 11">
    <name type="scientific">Cutaneotrichosporon oleaginosum</name>
    <dbReference type="NCBI Taxonomy" id="879819"/>
    <lineage>
        <taxon>Eukaryota</taxon>
        <taxon>Fungi</taxon>
        <taxon>Dikarya</taxon>
        <taxon>Basidiomycota</taxon>
        <taxon>Agaricomycotina</taxon>
        <taxon>Tremellomycetes</taxon>
        <taxon>Trichosporonales</taxon>
        <taxon>Trichosporonaceae</taxon>
        <taxon>Cutaneotrichosporon</taxon>
    </lineage>
</organism>
<keyword evidence="2" id="KW-0813">Transport</keyword>
<evidence type="ECO:0000256" key="5">
    <source>
        <dbReference type="ARBA" id="ARBA00022989"/>
    </source>
</evidence>
<evidence type="ECO:0000256" key="8">
    <source>
        <dbReference type="SAM" id="Phobius"/>
    </source>
</evidence>